<feature type="compositionally biased region" description="Low complexity" evidence="11">
    <location>
        <begin position="86"/>
        <end position="96"/>
    </location>
</feature>
<dbReference type="InterPro" id="IPR008271">
    <property type="entry name" value="Ser/Thr_kinase_AS"/>
</dbReference>
<reference evidence="13 14" key="1">
    <citation type="journal article" date="2023" name="Commun. Biol.">
        <title>Genome analysis of Parmales, the sister group of diatoms, reveals the evolutionary specialization of diatoms from phago-mixotrophs to photoautotrophs.</title>
        <authorList>
            <person name="Ban H."/>
            <person name="Sato S."/>
            <person name="Yoshikawa S."/>
            <person name="Yamada K."/>
            <person name="Nakamura Y."/>
            <person name="Ichinomiya M."/>
            <person name="Sato N."/>
            <person name="Blanc-Mathieu R."/>
            <person name="Endo H."/>
            <person name="Kuwata A."/>
            <person name="Ogata H."/>
        </authorList>
    </citation>
    <scope>NUCLEOTIDE SEQUENCE [LARGE SCALE GENOMIC DNA]</scope>
</reference>
<keyword evidence="3" id="KW-0808">Transferase</keyword>
<dbReference type="Pfam" id="PF00069">
    <property type="entry name" value="Pkinase"/>
    <property type="match status" value="2"/>
</dbReference>
<feature type="compositionally biased region" description="Basic and acidic residues" evidence="11">
    <location>
        <begin position="69"/>
        <end position="85"/>
    </location>
</feature>
<evidence type="ECO:0000256" key="7">
    <source>
        <dbReference type="ARBA" id="ARBA00038543"/>
    </source>
</evidence>
<dbReference type="PANTHER" id="PTHR24056:SF546">
    <property type="entry name" value="CYCLIN-DEPENDENT KINASE 12"/>
    <property type="match status" value="1"/>
</dbReference>
<sequence>VYRALHLPTNTMVALKKIRIHNQSQGLPATAIREIKILKALRHENMVQLLEIVTSKGREEMDEEDEREDDRRKRLQREAAARKGGEAAAGEGSDAASQGTAEQNGDPASQNASRNASPANAGNPPRPAPPPLGNLFLVLSYAPHDLTGLLDLNFKFTALQIKHVFRQLLEVLSHTHSRSYIHRDLKCSNILILSDFTIKLADFGLARRVEPDQWDADGRQKLTNKVITLWYRPPELLQGATDYTAAVDMWSAGCILAELVIGRPILPGKAEAEQLQMIYDLVGNEGAPKAGADGRGERGRDRKSAVRERFRTRMTDTCVDLVQKLLELDPKRRISAQGALRSRYFMTQPTLPAEKGELAKAVGRIEFEGDKGGHGNYHEFQTKKRRREAKALSEATARRLMSERGVSKEQAEREAQKAQVKHLQESAAAVAEASAAAEREAAAKLERRLAEERRGREERERREKAEKLRRYRERDGEEREREEEGRRREREREEEERRREMEEEGREKAKR</sequence>
<evidence type="ECO:0000256" key="9">
    <source>
        <dbReference type="ARBA" id="ARBA00041902"/>
    </source>
</evidence>
<dbReference type="Proteomes" id="UP001165060">
    <property type="component" value="Unassembled WGS sequence"/>
</dbReference>
<evidence type="ECO:0000256" key="2">
    <source>
        <dbReference type="ARBA" id="ARBA00022527"/>
    </source>
</evidence>
<feature type="non-terminal residue" evidence="13">
    <location>
        <position position="511"/>
    </location>
</feature>
<dbReference type="SUPFAM" id="SSF56112">
    <property type="entry name" value="Protein kinase-like (PK-like)"/>
    <property type="match status" value="1"/>
</dbReference>
<comment type="subunit">
    <text evidence="7">May form a complex composed of at least the catalytic subunit CRK2 and a cyclin.</text>
</comment>
<feature type="region of interest" description="Disordered" evidence="11">
    <location>
        <begin position="449"/>
        <end position="511"/>
    </location>
</feature>
<gene>
    <name evidence="13" type="ORF">TeGR_g13613</name>
</gene>
<dbReference type="PROSITE" id="PS00108">
    <property type="entry name" value="PROTEIN_KINASE_ST"/>
    <property type="match status" value="1"/>
</dbReference>
<feature type="region of interest" description="Disordered" evidence="11">
    <location>
        <begin position="57"/>
        <end position="128"/>
    </location>
</feature>
<feature type="compositionally biased region" description="Basic and acidic residues" evidence="11">
    <location>
        <begin position="399"/>
        <end position="416"/>
    </location>
</feature>
<comment type="caution">
    <text evidence="13">The sequence shown here is derived from an EMBL/GenBank/DDBJ whole genome shotgun (WGS) entry which is preliminary data.</text>
</comment>
<dbReference type="PROSITE" id="PS50011">
    <property type="entry name" value="PROTEIN_KINASE_DOM"/>
    <property type="match status" value="1"/>
</dbReference>
<evidence type="ECO:0000313" key="14">
    <source>
        <dbReference type="Proteomes" id="UP001165060"/>
    </source>
</evidence>
<evidence type="ECO:0000256" key="10">
    <source>
        <dbReference type="ARBA" id="ARBA00042858"/>
    </source>
</evidence>
<keyword evidence="5" id="KW-0418">Kinase</keyword>
<comment type="similarity">
    <text evidence="1">Belongs to the protein kinase superfamily. CMGC Ser/Thr protein kinase family. CDC2/CDKX subfamily.</text>
</comment>
<protein>
    <recommendedName>
        <fullName evidence="8">Cyclin-dependent kinase 2 homolog</fullName>
    </recommendedName>
    <alternativeName>
        <fullName evidence="9">Cell division control protein 2 homolog</fullName>
    </alternativeName>
    <alternativeName>
        <fullName evidence="10">cdc2-related kinase 2</fullName>
    </alternativeName>
</protein>
<evidence type="ECO:0000256" key="8">
    <source>
        <dbReference type="ARBA" id="ARBA00039612"/>
    </source>
</evidence>
<feature type="region of interest" description="Disordered" evidence="11">
    <location>
        <begin position="399"/>
        <end position="418"/>
    </location>
</feature>
<evidence type="ECO:0000313" key="13">
    <source>
        <dbReference type="EMBL" id="GMI36031.1"/>
    </source>
</evidence>
<feature type="non-terminal residue" evidence="13">
    <location>
        <position position="1"/>
    </location>
</feature>
<name>A0ABQ6MY24_9STRA</name>
<keyword evidence="14" id="KW-1185">Reference proteome</keyword>
<dbReference type="PANTHER" id="PTHR24056">
    <property type="entry name" value="CELL DIVISION PROTEIN KINASE"/>
    <property type="match status" value="1"/>
</dbReference>
<dbReference type="SMART" id="SM00220">
    <property type="entry name" value="S_TKc"/>
    <property type="match status" value="1"/>
</dbReference>
<keyword evidence="6" id="KW-0067">ATP-binding</keyword>
<feature type="compositionally biased region" description="Low complexity" evidence="11">
    <location>
        <begin position="111"/>
        <end position="123"/>
    </location>
</feature>
<dbReference type="InterPro" id="IPR000719">
    <property type="entry name" value="Prot_kinase_dom"/>
</dbReference>
<evidence type="ECO:0000256" key="1">
    <source>
        <dbReference type="ARBA" id="ARBA00006485"/>
    </source>
</evidence>
<dbReference type="InterPro" id="IPR050108">
    <property type="entry name" value="CDK"/>
</dbReference>
<dbReference type="Gene3D" id="3.30.200.20">
    <property type="entry name" value="Phosphorylase Kinase, domain 1"/>
    <property type="match status" value="1"/>
</dbReference>
<dbReference type="EMBL" id="BRYB01004744">
    <property type="protein sequence ID" value="GMI36031.1"/>
    <property type="molecule type" value="Genomic_DNA"/>
</dbReference>
<feature type="compositionally biased region" description="Basic and acidic residues" evidence="11">
    <location>
        <begin position="368"/>
        <end position="382"/>
    </location>
</feature>
<dbReference type="InterPro" id="IPR011009">
    <property type="entry name" value="Kinase-like_dom_sf"/>
</dbReference>
<evidence type="ECO:0000256" key="4">
    <source>
        <dbReference type="ARBA" id="ARBA00022741"/>
    </source>
</evidence>
<evidence type="ECO:0000256" key="3">
    <source>
        <dbReference type="ARBA" id="ARBA00022679"/>
    </source>
</evidence>
<keyword evidence="4" id="KW-0547">Nucleotide-binding</keyword>
<keyword evidence="2" id="KW-0723">Serine/threonine-protein kinase</keyword>
<evidence type="ECO:0000259" key="12">
    <source>
        <dbReference type="PROSITE" id="PS50011"/>
    </source>
</evidence>
<evidence type="ECO:0000256" key="6">
    <source>
        <dbReference type="ARBA" id="ARBA00022840"/>
    </source>
</evidence>
<evidence type="ECO:0000256" key="11">
    <source>
        <dbReference type="SAM" id="MobiDB-lite"/>
    </source>
</evidence>
<organism evidence="13 14">
    <name type="scientific">Tetraparma gracilis</name>
    <dbReference type="NCBI Taxonomy" id="2962635"/>
    <lineage>
        <taxon>Eukaryota</taxon>
        <taxon>Sar</taxon>
        <taxon>Stramenopiles</taxon>
        <taxon>Ochrophyta</taxon>
        <taxon>Bolidophyceae</taxon>
        <taxon>Parmales</taxon>
        <taxon>Triparmaceae</taxon>
        <taxon>Tetraparma</taxon>
    </lineage>
</organism>
<feature type="region of interest" description="Disordered" evidence="11">
    <location>
        <begin position="368"/>
        <end position="387"/>
    </location>
</feature>
<accession>A0ABQ6MY24</accession>
<proteinExistence type="inferred from homology"/>
<evidence type="ECO:0000256" key="5">
    <source>
        <dbReference type="ARBA" id="ARBA00022777"/>
    </source>
</evidence>
<dbReference type="Gene3D" id="1.10.510.10">
    <property type="entry name" value="Transferase(Phosphotransferase) domain 1"/>
    <property type="match status" value="1"/>
</dbReference>
<feature type="compositionally biased region" description="Polar residues" evidence="11">
    <location>
        <begin position="97"/>
        <end position="110"/>
    </location>
</feature>
<feature type="domain" description="Protein kinase" evidence="12">
    <location>
        <begin position="1"/>
        <end position="345"/>
    </location>
</feature>